<dbReference type="InterPro" id="IPR000182">
    <property type="entry name" value="GNAT_dom"/>
</dbReference>
<reference evidence="4 5" key="1">
    <citation type="journal article" date="2015" name="Genome Announc.">
        <title>Genome Assemblies of Three Soil-Associated Devosia species: D. insulae, D. limi, and D. soli.</title>
        <authorList>
            <person name="Hassan Y.I."/>
            <person name="Lepp D."/>
            <person name="Zhou T."/>
        </authorList>
    </citation>
    <scope>NUCLEOTIDE SEQUENCE [LARGE SCALE GENOMIC DNA]</scope>
    <source>
        <strain evidence="4 5">DS-56</strain>
    </source>
</reference>
<keyword evidence="1" id="KW-0808">Transferase</keyword>
<accession>A0A1E5XLE6</accession>
<evidence type="ECO:0000259" key="3">
    <source>
        <dbReference type="PROSITE" id="PS51186"/>
    </source>
</evidence>
<dbReference type="GO" id="GO:0016747">
    <property type="term" value="F:acyltransferase activity, transferring groups other than amino-acyl groups"/>
    <property type="evidence" value="ECO:0007669"/>
    <property type="project" value="InterPro"/>
</dbReference>
<protein>
    <recommendedName>
        <fullName evidence="3">N-acetyltransferase domain-containing protein</fullName>
    </recommendedName>
</protein>
<dbReference type="SUPFAM" id="SSF55729">
    <property type="entry name" value="Acyl-CoA N-acyltransferases (Nat)"/>
    <property type="match status" value="1"/>
</dbReference>
<evidence type="ECO:0000256" key="2">
    <source>
        <dbReference type="ARBA" id="ARBA00023315"/>
    </source>
</evidence>
<dbReference type="EMBL" id="LAJE02000285">
    <property type="protein sequence ID" value="OEO29417.1"/>
    <property type="molecule type" value="Genomic_DNA"/>
</dbReference>
<dbReference type="CDD" id="cd04301">
    <property type="entry name" value="NAT_SF"/>
    <property type="match status" value="1"/>
</dbReference>
<dbReference type="InterPro" id="IPR050832">
    <property type="entry name" value="Bact_Acetyltransf"/>
</dbReference>
<comment type="caution">
    <text evidence="4">The sequence shown here is derived from an EMBL/GenBank/DDBJ whole genome shotgun (WGS) entry which is preliminary data.</text>
</comment>
<keyword evidence="5" id="KW-1185">Reference proteome</keyword>
<organism evidence="4 5">
    <name type="scientific">Devosia insulae DS-56</name>
    <dbReference type="NCBI Taxonomy" id="1116389"/>
    <lineage>
        <taxon>Bacteria</taxon>
        <taxon>Pseudomonadati</taxon>
        <taxon>Pseudomonadota</taxon>
        <taxon>Alphaproteobacteria</taxon>
        <taxon>Hyphomicrobiales</taxon>
        <taxon>Devosiaceae</taxon>
        <taxon>Devosia</taxon>
    </lineage>
</organism>
<proteinExistence type="predicted"/>
<dbReference type="Pfam" id="PF00583">
    <property type="entry name" value="Acetyltransf_1"/>
    <property type="match status" value="1"/>
</dbReference>
<keyword evidence="2" id="KW-0012">Acyltransferase</keyword>
<dbReference type="AlphaFoldDB" id="A0A1E5XLE6"/>
<dbReference type="OrthoDB" id="118633at2"/>
<evidence type="ECO:0000313" key="4">
    <source>
        <dbReference type="EMBL" id="OEO29417.1"/>
    </source>
</evidence>
<dbReference type="Proteomes" id="UP000095463">
    <property type="component" value="Unassembled WGS sequence"/>
</dbReference>
<dbReference type="Gene3D" id="3.40.630.30">
    <property type="match status" value="1"/>
</dbReference>
<gene>
    <name evidence="4" type="ORF">VW23_025695</name>
</gene>
<evidence type="ECO:0000256" key="1">
    <source>
        <dbReference type="ARBA" id="ARBA00022679"/>
    </source>
</evidence>
<evidence type="ECO:0000313" key="5">
    <source>
        <dbReference type="Proteomes" id="UP000095463"/>
    </source>
</evidence>
<feature type="domain" description="N-acetyltransferase" evidence="3">
    <location>
        <begin position="5"/>
        <end position="198"/>
    </location>
</feature>
<dbReference type="PROSITE" id="PS51186">
    <property type="entry name" value="GNAT"/>
    <property type="match status" value="1"/>
</dbReference>
<dbReference type="RefSeq" id="WP_069911324.1">
    <property type="nucleotide sequence ID" value="NZ_LAJE02000285.1"/>
</dbReference>
<name>A0A1E5XLE6_9HYPH</name>
<sequence>MTAPIAIRPATKADASEIALLVNIATHGGIGMGWAYDARAEGTYDPIEVGRLDMLDERDELNWRNATIAESDCEVVGMLLGYPEPDVMGPFPDDLEDFLVPIVELEWLSAGHWFISMLAVHAPWRGHGVGGLLLELAETKRAEAGSTGLALITEDVNVRARELYEREGFKVSASRPMRNYPNGPARGSDWLLMMKDQQHG</sequence>
<dbReference type="PANTHER" id="PTHR43877">
    <property type="entry name" value="AMINOALKYLPHOSPHONATE N-ACETYLTRANSFERASE-RELATED-RELATED"/>
    <property type="match status" value="1"/>
</dbReference>
<dbReference type="InterPro" id="IPR016181">
    <property type="entry name" value="Acyl_CoA_acyltransferase"/>
</dbReference>